<dbReference type="InterPro" id="IPR036388">
    <property type="entry name" value="WH-like_DNA-bd_sf"/>
</dbReference>
<keyword evidence="3 9" id="KW-0963">Cytoplasm</keyword>
<dbReference type="Proteomes" id="UP000705867">
    <property type="component" value="Unassembled WGS sequence"/>
</dbReference>
<evidence type="ECO:0000313" key="12">
    <source>
        <dbReference type="Proteomes" id="UP000705867"/>
    </source>
</evidence>
<reference evidence="11" key="2">
    <citation type="submission" date="2021-08" db="EMBL/GenBank/DDBJ databases">
        <authorList>
            <person name="Dalcin Martins P."/>
        </authorList>
    </citation>
    <scope>NUCLEOTIDE SEQUENCE</scope>
    <source>
        <strain evidence="11">MAG_39</strain>
    </source>
</reference>
<comment type="catalytic activity">
    <reaction evidence="8 9">
        <text>a 6-O-methyl-2'-deoxyguanosine in DNA + L-cysteinyl-[protein] = S-methyl-L-cysteinyl-[protein] + a 2'-deoxyguanosine in DNA</text>
        <dbReference type="Rhea" id="RHEA:24000"/>
        <dbReference type="Rhea" id="RHEA-COMP:10131"/>
        <dbReference type="Rhea" id="RHEA-COMP:10132"/>
        <dbReference type="Rhea" id="RHEA-COMP:11367"/>
        <dbReference type="Rhea" id="RHEA-COMP:11368"/>
        <dbReference type="ChEBI" id="CHEBI:29950"/>
        <dbReference type="ChEBI" id="CHEBI:82612"/>
        <dbReference type="ChEBI" id="CHEBI:85445"/>
        <dbReference type="ChEBI" id="CHEBI:85448"/>
        <dbReference type="EC" id="2.1.1.63"/>
    </reaction>
</comment>
<keyword evidence="6 9" id="KW-0227">DNA damage</keyword>
<dbReference type="EC" id="2.1.1.63" evidence="9"/>
<dbReference type="InterPro" id="IPR014048">
    <property type="entry name" value="MethylDNA_cys_MeTrfase_DNA-bd"/>
</dbReference>
<dbReference type="Gene3D" id="1.10.10.10">
    <property type="entry name" value="Winged helix-like DNA-binding domain superfamily/Winged helix DNA-binding domain"/>
    <property type="match status" value="1"/>
</dbReference>
<dbReference type="AlphaFoldDB" id="A0A953LVD2"/>
<feature type="domain" description="Methylated-DNA-[protein]-cysteine S-methyltransferase DNA binding" evidence="10">
    <location>
        <begin position="54"/>
        <end position="133"/>
    </location>
</feature>
<dbReference type="EMBL" id="JAIOIV010000010">
    <property type="protein sequence ID" value="MBZ0154726.1"/>
    <property type="molecule type" value="Genomic_DNA"/>
</dbReference>
<feature type="active site" description="Nucleophile; methyl group acceptor" evidence="9">
    <location>
        <position position="105"/>
    </location>
</feature>
<evidence type="ECO:0000259" key="10">
    <source>
        <dbReference type="Pfam" id="PF01035"/>
    </source>
</evidence>
<keyword evidence="7 9" id="KW-0234">DNA repair</keyword>
<dbReference type="GO" id="GO:0005737">
    <property type="term" value="C:cytoplasm"/>
    <property type="evidence" value="ECO:0007669"/>
    <property type="project" value="UniProtKB-SubCell"/>
</dbReference>
<comment type="similarity">
    <text evidence="2 9">Belongs to the MGMT family.</text>
</comment>
<dbReference type="PANTHER" id="PTHR10815">
    <property type="entry name" value="METHYLATED-DNA--PROTEIN-CYSTEINE METHYLTRANSFERASE"/>
    <property type="match status" value="1"/>
</dbReference>
<evidence type="ECO:0000256" key="9">
    <source>
        <dbReference type="HAMAP-Rule" id="MF_00772"/>
    </source>
</evidence>
<dbReference type="FunFam" id="1.10.10.10:FF:000214">
    <property type="entry name" value="Methylated-DNA--protein-cysteine methyltransferase"/>
    <property type="match status" value="1"/>
</dbReference>
<dbReference type="GO" id="GO:0003908">
    <property type="term" value="F:methylated-DNA-[protein]-cysteine S-methyltransferase activity"/>
    <property type="evidence" value="ECO:0007669"/>
    <property type="project" value="UniProtKB-UniRule"/>
</dbReference>
<dbReference type="InterPro" id="IPR023546">
    <property type="entry name" value="MGMT"/>
</dbReference>
<comment type="caution">
    <text evidence="11">The sequence shown here is derived from an EMBL/GenBank/DDBJ whole genome shotgun (WGS) entry which is preliminary data.</text>
</comment>
<evidence type="ECO:0000313" key="11">
    <source>
        <dbReference type="EMBL" id="MBZ0154726.1"/>
    </source>
</evidence>
<evidence type="ECO:0000256" key="1">
    <source>
        <dbReference type="ARBA" id="ARBA00001286"/>
    </source>
</evidence>
<comment type="subcellular location">
    <subcellularLocation>
        <location evidence="9">Cytoplasm</location>
    </subcellularLocation>
</comment>
<dbReference type="GO" id="GO:0006307">
    <property type="term" value="P:DNA alkylation repair"/>
    <property type="evidence" value="ECO:0007669"/>
    <property type="project" value="UniProtKB-UniRule"/>
</dbReference>
<protein>
    <recommendedName>
        <fullName evidence="9">Methylated-DNA--protein-cysteine methyltransferase</fullName>
        <ecNumber evidence="9">2.1.1.63</ecNumber>
    </recommendedName>
    <alternativeName>
        <fullName evidence="9">6-O-methylguanine-DNA methyltransferase</fullName>
        <shortName evidence="9">MGMT</shortName>
    </alternativeName>
    <alternativeName>
        <fullName evidence="9">O-6-methylguanine-DNA-alkyltransferase</fullName>
    </alternativeName>
</protein>
<accession>A0A953LVD2</accession>
<comment type="catalytic activity">
    <reaction evidence="1 9">
        <text>a 4-O-methyl-thymidine in DNA + L-cysteinyl-[protein] = a thymidine in DNA + S-methyl-L-cysteinyl-[protein]</text>
        <dbReference type="Rhea" id="RHEA:53428"/>
        <dbReference type="Rhea" id="RHEA-COMP:10131"/>
        <dbReference type="Rhea" id="RHEA-COMP:10132"/>
        <dbReference type="Rhea" id="RHEA-COMP:13555"/>
        <dbReference type="Rhea" id="RHEA-COMP:13556"/>
        <dbReference type="ChEBI" id="CHEBI:29950"/>
        <dbReference type="ChEBI" id="CHEBI:82612"/>
        <dbReference type="ChEBI" id="CHEBI:137386"/>
        <dbReference type="ChEBI" id="CHEBI:137387"/>
        <dbReference type="EC" id="2.1.1.63"/>
    </reaction>
</comment>
<dbReference type="NCBIfam" id="TIGR00589">
    <property type="entry name" value="ogt"/>
    <property type="match status" value="1"/>
</dbReference>
<dbReference type="PROSITE" id="PS00374">
    <property type="entry name" value="MGMT"/>
    <property type="match status" value="1"/>
</dbReference>
<dbReference type="CDD" id="cd06445">
    <property type="entry name" value="ATase"/>
    <property type="match status" value="1"/>
</dbReference>
<organism evidence="11 12">
    <name type="scientific">Candidatus Nitrobium versatile</name>
    <dbReference type="NCBI Taxonomy" id="2884831"/>
    <lineage>
        <taxon>Bacteria</taxon>
        <taxon>Pseudomonadati</taxon>
        <taxon>Nitrospirota</taxon>
        <taxon>Nitrospiria</taxon>
        <taxon>Nitrospirales</taxon>
        <taxon>Nitrospiraceae</taxon>
        <taxon>Candidatus Nitrobium</taxon>
    </lineage>
</organism>
<dbReference type="Pfam" id="PF01035">
    <property type="entry name" value="DNA_binding_1"/>
    <property type="match status" value="1"/>
</dbReference>
<proteinExistence type="inferred from homology"/>
<dbReference type="HAMAP" id="MF_00772">
    <property type="entry name" value="OGT"/>
    <property type="match status" value="1"/>
</dbReference>
<evidence type="ECO:0000256" key="4">
    <source>
        <dbReference type="ARBA" id="ARBA00022603"/>
    </source>
</evidence>
<evidence type="ECO:0000256" key="2">
    <source>
        <dbReference type="ARBA" id="ARBA00008711"/>
    </source>
</evidence>
<sequence length="139" mass="15647">MGKDKAPDEIGGRKVVPAARRNEAARSFFRELDAYFDGTLKEFRQAVRFLRGTDFERRVWDALKEIPYGETRTYGWMADRVGSPGAARAAGRALGRNPLPILIPCHRVIGADGSLTGFSCGVEIKKWLLEHEQQGRREK</sequence>
<dbReference type="InterPro" id="IPR001497">
    <property type="entry name" value="MethylDNA_cys_MeTrfase_AS"/>
</dbReference>
<keyword evidence="4 9" id="KW-0489">Methyltransferase</keyword>
<evidence type="ECO:0000256" key="7">
    <source>
        <dbReference type="ARBA" id="ARBA00023204"/>
    </source>
</evidence>
<name>A0A953LVD2_9BACT</name>
<dbReference type="GO" id="GO:0032259">
    <property type="term" value="P:methylation"/>
    <property type="evidence" value="ECO:0007669"/>
    <property type="project" value="UniProtKB-KW"/>
</dbReference>
<evidence type="ECO:0000256" key="6">
    <source>
        <dbReference type="ARBA" id="ARBA00022763"/>
    </source>
</evidence>
<dbReference type="PANTHER" id="PTHR10815:SF5">
    <property type="entry name" value="METHYLATED-DNA--PROTEIN-CYSTEINE METHYLTRANSFERASE"/>
    <property type="match status" value="1"/>
</dbReference>
<evidence type="ECO:0000256" key="8">
    <source>
        <dbReference type="ARBA" id="ARBA00049348"/>
    </source>
</evidence>
<evidence type="ECO:0000256" key="5">
    <source>
        <dbReference type="ARBA" id="ARBA00022679"/>
    </source>
</evidence>
<dbReference type="SUPFAM" id="SSF46767">
    <property type="entry name" value="Methylated DNA-protein cysteine methyltransferase, C-terminal domain"/>
    <property type="match status" value="1"/>
</dbReference>
<reference evidence="11" key="1">
    <citation type="journal article" date="2021" name="bioRxiv">
        <title>Unraveling nitrogen, sulfur and carbon metabolic pathways and microbial community transcriptional responses to substrate deprivation and toxicity stresses in a bioreactor mimicking anoxic brackish coastal sediment conditions.</title>
        <authorList>
            <person name="Martins P.D."/>
            <person name="Echeveste M.J."/>
            <person name="Arshad A."/>
            <person name="Kurth J."/>
            <person name="Ouboter H."/>
            <person name="Jetten M.S.M."/>
            <person name="Welte C.U."/>
        </authorList>
    </citation>
    <scope>NUCLEOTIDE SEQUENCE</scope>
    <source>
        <strain evidence="11">MAG_39</strain>
    </source>
</reference>
<keyword evidence="5 9" id="KW-0808">Transferase</keyword>
<dbReference type="InterPro" id="IPR036217">
    <property type="entry name" value="MethylDNA_cys_MeTrfase_DNAb"/>
</dbReference>
<comment type="miscellaneous">
    <text evidence="9">This enzyme catalyzes only one turnover and therefore is not strictly catalytic. According to one definition, an enzyme is a biocatalyst that acts repeatedly and over many reaction cycles.</text>
</comment>
<evidence type="ECO:0000256" key="3">
    <source>
        <dbReference type="ARBA" id="ARBA00022490"/>
    </source>
</evidence>
<gene>
    <name evidence="11" type="ORF">K8I29_00755</name>
</gene>
<comment type="function">
    <text evidence="9">Involved in the cellular defense against the biological effects of O6-methylguanine (O6-MeG) and O4-methylthymine (O4-MeT) in DNA. Repairs the methylated nucleobase in DNA by stoichiometrically transferring the methyl group to a cysteine residue in the enzyme. This is a suicide reaction: the enzyme is irreversibly inactivated.</text>
</comment>